<dbReference type="Proteomes" id="UP000054928">
    <property type="component" value="Unassembled WGS sequence"/>
</dbReference>
<sequence length="70" mass="8118">MNVFGRARMALEQLNELQPSRPMIEEYNQTEEFYNNNFIAKRNLIAELMPVSSSLKISWLDPESRNSPSA</sequence>
<proteinExistence type="predicted"/>
<accession>A0A0P1B1A5</accession>
<name>A0A0P1B1A5_PLAHL</name>
<dbReference type="EMBL" id="CCYD01002589">
    <property type="protein sequence ID" value="CEG47505.1"/>
    <property type="molecule type" value="Genomic_DNA"/>
</dbReference>
<reference evidence="2" key="1">
    <citation type="submission" date="2014-09" db="EMBL/GenBank/DDBJ databases">
        <authorList>
            <person name="Sharma Rahul"/>
            <person name="Thines Marco"/>
        </authorList>
    </citation>
    <scope>NUCLEOTIDE SEQUENCE [LARGE SCALE GENOMIC DNA]</scope>
</reference>
<evidence type="ECO:0000313" key="1">
    <source>
        <dbReference type="EMBL" id="CEG47505.1"/>
    </source>
</evidence>
<organism evidence="1 2">
    <name type="scientific">Plasmopara halstedii</name>
    <name type="common">Downy mildew of sunflower</name>
    <dbReference type="NCBI Taxonomy" id="4781"/>
    <lineage>
        <taxon>Eukaryota</taxon>
        <taxon>Sar</taxon>
        <taxon>Stramenopiles</taxon>
        <taxon>Oomycota</taxon>
        <taxon>Peronosporomycetes</taxon>
        <taxon>Peronosporales</taxon>
        <taxon>Peronosporaceae</taxon>
        <taxon>Plasmopara</taxon>
    </lineage>
</organism>
<dbReference type="GeneID" id="36399429"/>
<keyword evidence="2" id="KW-1185">Reference proteome</keyword>
<protein>
    <submittedName>
        <fullName evidence="1">Uncharacterized protein</fullName>
    </submittedName>
</protein>
<evidence type="ECO:0000313" key="2">
    <source>
        <dbReference type="Proteomes" id="UP000054928"/>
    </source>
</evidence>
<dbReference type="RefSeq" id="XP_024583874.1">
    <property type="nucleotide sequence ID" value="XM_024718480.1"/>
</dbReference>
<dbReference type="AlphaFoldDB" id="A0A0P1B1A5"/>